<dbReference type="PROSITE" id="PS50003">
    <property type="entry name" value="PH_DOMAIN"/>
    <property type="match status" value="1"/>
</dbReference>
<dbReference type="Pfam" id="PF12796">
    <property type="entry name" value="Ank_2"/>
    <property type="match status" value="1"/>
</dbReference>
<feature type="compositionally biased region" description="Basic and acidic residues" evidence="3">
    <location>
        <begin position="174"/>
        <end position="198"/>
    </location>
</feature>
<dbReference type="SMART" id="SM00233">
    <property type="entry name" value="PH"/>
    <property type="match status" value="1"/>
</dbReference>
<proteinExistence type="predicted"/>
<keyword evidence="6" id="KW-1185">Reference proteome</keyword>
<organism evidence="5 6">
    <name type="scientific">Chloropicon roscoffensis</name>
    <dbReference type="NCBI Taxonomy" id="1461544"/>
    <lineage>
        <taxon>Eukaryota</taxon>
        <taxon>Viridiplantae</taxon>
        <taxon>Chlorophyta</taxon>
        <taxon>Chloropicophyceae</taxon>
        <taxon>Chloropicales</taxon>
        <taxon>Chloropicaceae</taxon>
        <taxon>Chloropicon</taxon>
    </lineage>
</organism>
<dbReference type="SUPFAM" id="SSF50729">
    <property type="entry name" value="PH domain-like"/>
    <property type="match status" value="1"/>
</dbReference>
<dbReference type="InterPro" id="IPR011993">
    <property type="entry name" value="PH-like_dom_sf"/>
</dbReference>
<sequence length="681" mass="76165">MSAAEEKEQGLKKFIRAAQQGNLDALKDLLETEVDNVNVGNVHGESALHFACAFGHGDCVEWLLRNGAVVDKKSAGGATPLHMAATQGHLDVLKQLAAAKADVQAKTARGATALHISARDGRLEVVKWLYSLGCDVHSRTNEGKTPLHYAEEQESRDVIQFLEKVSQAESLAEDEAKAAEREELEEEHERELEEEEVKKPVKVAVKASAKPEKPKPRGLLRSKPLTRLSISEGSPAAEALRNNMNGLAHSRQSIVPVDGMQQYSQNSGNFFLGGSYFSPPFDFQGLLRVYEPGTSMFLPWPQRYCVLSQNVLFVFRYWDMKDLVTSVCLEGTLVESGATRTGTMHSFVVCKMRPQMEGGGPIFEEFFATDTYYESESWIHALRSCQRSNMRLTLRKMEEELAAFDADEAMNEIESMENQYSSIKGQLVALSTDRRPLEETLRTLRTEYEVETSSAEIPEIIRESERSTVQHKAKIVKLQQKLHDSHNRTKLLMKKMEEAASLSEQALTTLQEQQEQQQQQQQMMQQMGAGQQMDPMQQQMMMQQIGAGQHMDPSQAMFQGQMGGIVGMGGAVPQHQQQSMMHLGGMQQQQMQQQQQQSMGSDKYNTIYVSRGTASQMVGEILHSQGDTVEKLRESIVMECGFQPGFAMKVSSEVIQPGQKGYELVSRFLNPDFPVVVVDPE</sequence>
<feature type="region of interest" description="Disordered" evidence="3">
    <location>
        <begin position="170"/>
        <end position="198"/>
    </location>
</feature>
<evidence type="ECO:0000256" key="2">
    <source>
        <dbReference type="SAM" id="Coils"/>
    </source>
</evidence>
<evidence type="ECO:0000313" key="6">
    <source>
        <dbReference type="Proteomes" id="UP001472866"/>
    </source>
</evidence>
<dbReference type="AlphaFoldDB" id="A0AAX4PGF3"/>
<dbReference type="Gene3D" id="2.30.29.30">
    <property type="entry name" value="Pleckstrin-homology domain (PH domain)/Phosphotyrosine-binding domain (PTB)"/>
    <property type="match status" value="1"/>
</dbReference>
<dbReference type="Proteomes" id="UP001472866">
    <property type="component" value="Chromosome 11"/>
</dbReference>
<evidence type="ECO:0000256" key="3">
    <source>
        <dbReference type="SAM" id="MobiDB-lite"/>
    </source>
</evidence>
<reference evidence="5 6" key="1">
    <citation type="submission" date="2024-03" db="EMBL/GenBank/DDBJ databases">
        <title>Complete genome sequence of the green alga Chloropicon roscoffensis RCC1871.</title>
        <authorList>
            <person name="Lemieux C."/>
            <person name="Pombert J.-F."/>
            <person name="Otis C."/>
            <person name="Turmel M."/>
        </authorList>
    </citation>
    <scope>NUCLEOTIDE SEQUENCE [LARGE SCALE GENOMIC DNA]</scope>
    <source>
        <strain evidence="5 6">RCC1871</strain>
    </source>
</reference>
<feature type="domain" description="PH" evidence="4">
    <location>
        <begin position="280"/>
        <end position="387"/>
    </location>
</feature>
<feature type="coiled-coil region" evidence="2">
    <location>
        <begin position="387"/>
        <end position="426"/>
    </location>
</feature>
<dbReference type="SUPFAM" id="SSF48403">
    <property type="entry name" value="Ankyrin repeat"/>
    <property type="match status" value="1"/>
</dbReference>
<dbReference type="PROSITE" id="PS50297">
    <property type="entry name" value="ANK_REP_REGION"/>
    <property type="match status" value="3"/>
</dbReference>
<dbReference type="PRINTS" id="PR01415">
    <property type="entry name" value="ANKYRIN"/>
</dbReference>
<evidence type="ECO:0000313" key="5">
    <source>
        <dbReference type="EMBL" id="WZN65004.1"/>
    </source>
</evidence>
<accession>A0AAX4PGF3</accession>
<dbReference type="InterPro" id="IPR001849">
    <property type="entry name" value="PH_domain"/>
</dbReference>
<protein>
    <submittedName>
        <fullName evidence="5">Ankyrin repeat domain-containing protein</fullName>
    </submittedName>
</protein>
<dbReference type="InterPro" id="IPR039323">
    <property type="entry name" value="ANKRD_45/46/60"/>
</dbReference>
<evidence type="ECO:0000259" key="4">
    <source>
        <dbReference type="PROSITE" id="PS50003"/>
    </source>
</evidence>
<gene>
    <name evidence="5" type="ORF">HKI87_11g65610</name>
</gene>
<dbReference type="PANTHER" id="PTHR22677">
    <property type="entry name" value="ANKYRIN REPEAT DOMAIN-CONTAINING PROTEIN 60"/>
    <property type="match status" value="1"/>
</dbReference>
<dbReference type="Gene3D" id="1.25.40.20">
    <property type="entry name" value="Ankyrin repeat-containing domain"/>
    <property type="match status" value="1"/>
</dbReference>
<name>A0AAX4PGF3_9CHLO</name>
<keyword evidence="1" id="KW-0040">ANK repeat</keyword>
<dbReference type="SMART" id="SM00248">
    <property type="entry name" value="ANK"/>
    <property type="match status" value="5"/>
</dbReference>
<evidence type="ECO:0000256" key="1">
    <source>
        <dbReference type="PROSITE-ProRule" id="PRU00023"/>
    </source>
</evidence>
<feature type="coiled-coil region" evidence="2">
    <location>
        <begin position="493"/>
        <end position="527"/>
    </location>
</feature>
<dbReference type="EMBL" id="CP151511">
    <property type="protein sequence ID" value="WZN65004.1"/>
    <property type="molecule type" value="Genomic_DNA"/>
</dbReference>
<keyword evidence="2" id="KW-0175">Coiled coil</keyword>
<dbReference type="Pfam" id="PF13637">
    <property type="entry name" value="Ank_4"/>
    <property type="match status" value="1"/>
</dbReference>
<dbReference type="InterPro" id="IPR002110">
    <property type="entry name" value="Ankyrin_rpt"/>
</dbReference>
<feature type="repeat" description="ANK" evidence="1">
    <location>
        <begin position="76"/>
        <end position="108"/>
    </location>
</feature>
<dbReference type="InterPro" id="IPR036770">
    <property type="entry name" value="Ankyrin_rpt-contain_sf"/>
</dbReference>
<dbReference type="PROSITE" id="PS50088">
    <property type="entry name" value="ANK_REPEAT"/>
    <property type="match status" value="3"/>
</dbReference>
<dbReference type="PANTHER" id="PTHR22677:SF4">
    <property type="entry name" value="USHER SYNDROME TYPE-1G PROTEIN-LIKE PROTEIN"/>
    <property type="match status" value="1"/>
</dbReference>
<feature type="repeat" description="ANK" evidence="1">
    <location>
        <begin position="43"/>
        <end position="75"/>
    </location>
</feature>
<feature type="repeat" description="ANK" evidence="1">
    <location>
        <begin position="109"/>
        <end position="141"/>
    </location>
</feature>